<sequence length="447" mass="52464">MIDTGIGMCIFLEAIHIDVKKRVFYFTDKSEDYHQKLYFFCCFFGSQRRYLIVIDRSRDLSISLVESRRESKQISTNAKSKQNVSHTRESRSSPCESSQRQLVPNSTRVFKRKMHRAGPIISSPDDGSAASPARPDNPVDEPDYPVLISWQLDAAERNSFDTIVRAASGRGLLCHSERIRANWDKYRDAFDADWPTTRTPSYTEIERRTLRTWRNWHRDTFYLVELPQIARLAHLLFLVMHLYREEDNWPMPFTVDLLIQATEWSNAVGFTKLQAHVRPELCERMGSNRLEATVKIYLMSKRIPEDEELNRAIDQFFEDRRKLEAEESQRGVALRLARLGVAHKNMNGYGHNLGRGDRTHRALTISRFMKEVTKKRKMKKKFCLSVCAGYMGGSDRFTKYFGWSELNNYLQRFFLYQISKIYSRRFDSKIEYFQICSDESPSLKLKM</sequence>
<evidence type="ECO:0000256" key="1">
    <source>
        <dbReference type="SAM" id="MobiDB-lite"/>
    </source>
</evidence>
<organism evidence="2 3">
    <name type="scientific">Trichogramma brassicae</name>
    <dbReference type="NCBI Taxonomy" id="86971"/>
    <lineage>
        <taxon>Eukaryota</taxon>
        <taxon>Metazoa</taxon>
        <taxon>Ecdysozoa</taxon>
        <taxon>Arthropoda</taxon>
        <taxon>Hexapoda</taxon>
        <taxon>Insecta</taxon>
        <taxon>Pterygota</taxon>
        <taxon>Neoptera</taxon>
        <taxon>Endopterygota</taxon>
        <taxon>Hymenoptera</taxon>
        <taxon>Apocrita</taxon>
        <taxon>Proctotrupomorpha</taxon>
        <taxon>Chalcidoidea</taxon>
        <taxon>Trichogrammatidae</taxon>
        <taxon>Trichogramma</taxon>
    </lineage>
</organism>
<evidence type="ECO:0000313" key="2">
    <source>
        <dbReference type="EMBL" id="CAB0039159.1"/>
    </source>
</evidence>
<accession>A0A6H5IP06</accession>
<reference evidence="2 3" key="1">
    <citation type="submission" date="2020-02" db="EMBL/GenBank/DDBJ databases">
        <authorList>
            <person name="Ferguson B K."/>
        </authorList>
    </citation>
    <scope>NUCLEOTIDE SEQUENCE [LARGE SCALE GENOMIC DNA]</scope>
</reference>
<protein>
    <submittedName>
        <fullName evidence="2">Uncharacterized protein</fullName>
    </submittedName>
</protein>
<keyword evidence="3" id="KW-1185">Reference proteome</keyword>
<dbReference type="Proteomes" id="UP000479190">
    <property type="component" value="Unassembled WGS sequence"/>
</dbReference>
<dbReference type="EMBL" id="CADCXV010000942">
    <property type="protein sequence ID" value="CAB0039159.1"/>
    <property type="molecule type" value="Genomic_DNA"/>
</dbReference>
<gene>
    <name evidence="2" type="ORF">TBRA_LOCUS10916</name>
</gene>
<name>A0A6H5IP06_9HYME</name>
<proteinExistence type="predicted"/>
<feature type="compositionally biased region" description="Polar residues" evidence="1">
    <location>
        <begin position="73"/>
        <end position="85"/>
    </location>
</feature>
<feature type="compositionally biased region" description="Polar residues" evidence="1">
    <location>
        <begin position="92"/>
        <end position="108"/>
    </location>
</feature>
<feature type="compositionally biased region" description="Low complexity" evidence="1">
    <location>
        <begin position="122"/>
        <end position="136"/>
    </location>
</feature>
<feature type="region of interest" description="Disordered" evidence="1">
    <location>
        <begin position="71"/>
        <end position="141"/>
    </location>
</feature>
<dbReference type="AlphaFoldDB" id="A0A6H5IP06"/>
<evidence type="ECO:0000313" key="3">
    <source>
        <dbReference type="Proteomes" id="UP000479190"/>
    </source>
</evidence>